<dbReference type="Proteomes" id="UP001180825">
    <property type="component" value="Unassembled WGS sequence"/>
</dbReference>
<accession>A0ABU2AAT3</accession>
<dbReference type="RefSeq" id="WP_310330648.1">
    <property type="nucleotide sequence ID" value="NZ_JAVDXV010000007.1"/>
</dbReference>
<organism evidence="1 2">
    <name type="scientific">Roseateles asaccharophilus</name>
    <dbReference type="NCBI Taxonomy" id="582607"/>
    <lineage>
        <taxon>Bacteria</taxon>
        <taxon>Pseudomonadati</taxon>
        <taxon>Pseudomonadota</taxon>
        <taxon>Betaproteobacteria</taxon>
        <taxon>Burkholderiales</taxon>
        <taxon>Sphaerotilaceae</taxon>
        <taxon>Roseateles</taxon>
    </lineage>
</organism>
<sequence length="119" mass="13700">MKHWVPADLMEEGPPALDESRVQILSPFDPRMIQRRRTKLFFDYEHKFEAYVPAAKRVMGYFALPVLMGDAVVAALDLKMDLQADKLLVQKWTWTAKPFAGAKAANEQALGEFETFQRR</sequence>
<comment type="caution">
    <text evidence="1">The sequence shown here is derived from an EMBL/GenBank/DDBJ whole genome shotgun (WGS) entry which is preliminary data.</text>
</comment>
<dbReference type="PANTHER" id="PTHR30528:SF0">
    <property type="entry name" value="CYTOPLASMIC PROTEIN"/>
    <property type="match status" value="1"/>
</dbReference>
<reference evidence="1 2" key="1">
    <citation type="submission" date="2023-07" db="EMBL/GenBank/DDBJ databases">
        <title>Sorghum-associated microbial communities from plants grown in Nebraska, USA.</title>
        <authorList>
            <person name="Schachtman D."/>
        </authorList>
    </citation>
    <scope>NUCLEOTIDE SEQUENCE [LARGE SCALE GENOMIC DNA]</scope>
    <source>
        <strain evidence="1 2">BE316</strain>
    </source>
</reference>
<evidence type="ECO:0000313" key="1">
    <source>
        <dbReference type="EMBL" id="MDR7334312.1"/>
    </source>
</evidence>
<dbReference type="InterPro" id="IPR009351">
    <property type="entry name" value="AlkZ-like"/>
</dbReference>
<keyword evidence="2" id="KW-1185">Reference proteome</keyword>
<name>A0ABU2AAT3_9BURK</name>
<gene>
    <name evidence="1" type="ORF">J2X21_003468</name>
</gene>
<dbReference type="Pfam" id="PF06224">
    <property type="entry name" value="AlkZ-like"/>
    <property type="match status" value="1"/>
</dbReference>
<protein>
    <submittedName>
        <fullName evidence="1">Uncharacterized protein YcaQ</fullName>
    </submittedName>
</protein>
<proteinExistence type="predicted"/>
<evidence type="ECO:0000313" key="2">
    <source>
        <dbReference type="Proteomes" id="UP001180825"/>
    </source>
</evidence>
<dbReference type="PANTHER" id="PTHR30528">
    <property type="entry name" value="CYTOPLASMIC PROTEIN"/>
    <property type="match status" value="1"/>
</dbReference>
<dbReference type="EMBL" id="JAVDXV010000007">
    <property type="protein sequence ID" value="MDR7334312.1"/>
    <property type="molecule type" value="Genomic_DNA"/>
</dbReference>